<comment type="caution">
    <text evidence="7">The sequence shown here is derived from an EMBL/GenBank/DDBJ whole genome shotgun (WGS) entry which is preliminary data.</text>
</comment>
<dbReference type="Pfam" id="PF00126">
    <property type="entry name" value="HTH_1"/>
    <property type="match status" value="1"/>
</dbReference>
<dbReference type="PANTHER" id="PTHR30427:SF1">
    <property type="entry name" value="TRANSCRIPTIONAL ACTIVATOR PROTEIN LYSR"/>
    <property type="match status" value="1"/>
</dbReference>
<proteinExistence type="inferred from homology"/>
<keyword evidence="2" id="KW-0805">Transcription regulation</keyword>
<dbReference type="SUPFAM" id="SSF46785">
    <property type="entry name" value="Winged helix' DNA-binding domain"/>
    <property type="match status" value="1"/>
</dbReference>
<dbReference type="PROSITE" id="PS50931">
    <property type="entry name" value="HTH_LYSR"/>
    <property type="match status" value="1"/>
</dbReference>
<keyword evidence="5" id="KW-0732">Signal</keyword>
<sequence length="300" mass="32497">MKLLYLAAFRAVMLTGTVSAAAEVLGRSQPAVSRLLDKLEAELGAKLFERRRGRVVPTATAQLLLDEVERAYVSLDSLKTFASRVAEGESGRVSVAVLPALGLSFVPAAVAAFARDWPRTRVLLNVQLSAQVEEWAAAQQVDFGFAEMPVKRSGFRTEIFSDHPYLLAVPRGHPLAGRGQVGPSDLRGEPFIVGSSFTAMGQLLPQAFRTSGVPLEVRFEAPLSMAVYELVKQGVGIGLVDPYTALTQADERARLLRFAPTIPFNVALLRPDARPANSAAEALLERVASERDRLMARFPG</sequence>
<dbReference type="GO" id="GO:0010628">
    <property type="term" value="P:positive regulation of gene expression"/>
    <property type="evidence" value="ECO:0007669"/>
    <property type="project" value="TreeGrafter"/>
</dbReference>
<dbReference type="GO" id="GO:0003700">
    <property type="term" value="F:DNA-binding transcription factor activity"/>
    <property type="evidence" value="ECO:0007669"/>
    <property type="project" value="InterPro"/>
</dbReference>
<dbReference type="Gene3D" id="1.10.10.10">
    <property type="entry name" value="Winged helix-like DNA-binding domain superfamily/Winged helix DNA-binding domain"/>
    <property type="match status" value="1"/>
</dbReference>
<dbReference type="AlphaFoldDB" id="A0A3S2V1X2"/>
<dbReference type="RefSeq" id="WP_127733920.1">
    <property type="nucleotide sequence ID" value="NZ_SACP01000045.1"/>
</dbReference>
<dbReference type="EMBL" id="SACP01000045">
    <property type="protein sequence ID" value="RVU13223.1"/>
    <property type="molecule type" value="Genomic_DNA"/>
</dbReference>
<evidence type="ECO:0000313" key="8">
    <source>
        <dbReference type="Proteomes" id="UP000286997"/>
    </source>
</evidence>
<evidence type="ECO:0000259" key="6">
    <source>
        <dbReference type="PROSITE" id="PS50931"/>
    </source>
</evidence>
<keyword evidence="3" id="KW-0238">DNA-binding</keyword>
<dbReference type="InterPro" id="IPR036390">
    <property type="entry name" value="WH_DNA-bd_sf"/>
</dbReference>
<gene>
    <name evidence="7" type="ORF">EOE48_26675</name>
</gene>
<accession>A0A3S2V1X2</accession>
<comment type="similarity">
    <text evidence="1">Belongs to the LysR transcriptional regulatory family.</text>
</comment>
<feature type="chain" id="PRO_5018685878" evidence="5">
    <location>
        <begin position="21"/>
        <end position="300"/>
    </location>
</feature>
<evidence type="ECO:0000256" key="4">
    <source>
        <dbReference type="ARBA" id="ARBA00023163"/>
    </source>
</evidence>
<reference evidence="7 8" key="1">
    <citation type="submission" date="2019-01" db="EMBL/GenBank/DDBJ databases">
        <authorList>
            <person name="Chen W.-M."/>
        </authorList>
    </citation>
    <scope>NUCLEOTIDE SEQUENCE [LARGE SCALE GENOMIC DNA]</scope>
    <source>
        <strain evidence="7 8">TER-1</strain>
    </source>
</reference>
<dbReference type="Pfam" id="PF03466">
    <property type="entry name" value="LysR_substrate"/>
    <property type="match status" value="1"/>
</dbReference>
<organism evidence="7 8">
    <name type="scientific">Methylobacterium oryzihabitans</name>
    <dbReference type="NCBI Taxonomy" id="2499852"/>
    <lineage>
        <taxon>Bacteria</taxon>
        <taxon>Pseudomonadati</taxon>
        <taxon>Pseudomonadota</taxon>
        <taxon>Alphaproteobacteria</taxon>
        <taxon>Hyphomicrobiales</taxon>
        <taxon>Methylobacteriaceae</taxon>
        <taxon>Methylobacterium</taxon>
    </lineage>
</organism>
<dbReference type="Gene3D" id="3.40.190.290">
    <property type="match status" value="1"/>
</dbReference>
<dbReference type="InterPro" id="IPR000847">
    <property type="entry name" value="LysR_HTH_N"/>
</dbReference>
<evidence type="ECO:0000313" key="7">
    <source>
        <dbReference type="EMBL" id="RVU13223.1"/>
    </source>
</evidence>
<dbReference type="SUPFAM" id="SSF53850">
    <property type="entry name" value="Periplasmic binding protein-like II"/>
    <property type="match status" value="1"/>
</dbReference>
<evidence type="ECO:0000256" key="1">
    <source>
        <dbReference type="ARBA" id="ARBA00009437"/>
    </source>
</evidence>
<dbReference type="Proteomes" id="UP000286997">
    <property type="component" value="Unassembled WGS sequence"/>
</dbReference>
<evidence type="ECO:0000256" key="2">
    <source>
        <dbReference type="ARBA" id="ARBA00023015"/>
    </source>
</evidence>
<name>A0A3S2V1X2_9HYPH</name>
<feature type="signal peptide" evidence="5">
    <location>
        <begin position="1"/>
        <end position="20"/>
    </location>
</feature>
<keyword evidence="4" id="KW-0804">Transcription</keyword>
<dbReference type="PRINTS" id="PR00039">
    <property type="entry name" value="HTHLYSR"/>
</dbReference>
<keyword evidence="8" id="KW-1185">Reference proteome</keyword>
<dbReference type="InterPro" id="IPR036388">
    <property type="entry name" value="WH-like_DNA-bd_sf"/>
</dbReference>
<protein>
    <submittedName>
        <fullName evidence="7">LysR family transcriptional regulator</fullName>
    </submittedName>
</protein>
<dbReference type="PANTHER" id="PTHR30427">
    <property type="entry name" value="TRANSCRIPTIONAL ACTIVATOR PROTEIN LYSR"/>
    <property type="match status" value="1"/>
</dbReference>
<dbReference type="GO" id="GO:0043565">
    <property type="term" value="F:sequence-specific DNA binding"/>
    <property type="evidence" value="ECO:0007669"/>
    <property type="project" value="TreeGrafter"/>
</dbReference>
<evidence type="ECO:0000256" key="3">
    <source>
        <dbReference type="ARBA" id="ARBA00023125"/>
    </source>
</evidence>
<feature type="domain" description="HTH lysR-type" evidence="6">
    <location>
        <begin position="1"/>
        <end position="58"/>
    </location>
</feature>
<evidence type="ECO:0000256" key="5">
    <source>
        <dbReference type="SAM" id="SignalP"/>
    </source>
</evidence>
<dbReference type="InterPro" id="IPR005119">
    <property type="entry name" value="LysR_subst-bd"/>
</dbReference>
<dbReference type="OrthoDB" id="8479870at2"/>